<evidence type="ECO:0000313" key="2">
    <source>
        <dbReference type="Proteomes" id="UP000566324"/>
    </source>
</evidence>
<name>A0A7W7B3P6_9SPHN</name>
<organism evidence="1 2">
    <name type="scientific">Sphingosinicella soli</name>
    <dbReference type="NCBI Taxonomy" id="333708"/>
    <lineage>
        <taxon>Bacteria</taxon>
        <taxon>Pseudomonadati</taxon>
        <taxon>Pseudomonadota</taxon>
        <taxon>Alphaproteobacteria</taxon>
        <taxon>Sphingomonadales</taxon>
        <taxon>Sphingosinicellaceae</taxon>
        <taxon>Sphingosinicella</taxon>
    </lineage>
</organism>
<protein>
    <submittedName>
        <fullName evidence="1">Uncharacterized protein</fullName>
    </submittedName>
</protein>
<dbReference type="Proteomes" id="UP000566324">
    <property type="component" value="Unassembled WGS sequence"/>
</dbReference>
<proteinExistence type="predicted"/>
<comment type="caution">
    <text evidence="1">The sequence shown here is derived from an EMBL/GenBank/DDBJ whole genome shotgun (WGS) entry which is preliminary data.</text>
</comment>
<evidence type="ECO:0000313" key="1">
    <source>
        <dbReference type="EMBL" id="MBB4633431.1"/>
    </source>
</evidence>
<reference evidence="1 2" key="1">
    <citation type="submission" date="2020-08" db="EMBL/GenBank/DDBJ databases">
        <title>Genomic Encyclopedia of Type Strains, Phase IV (KMG-IV): sequencing the most valuable type-strain genomes for metagenomic binning, comparative biology and taxonomic classification.</title>
        <authorList>
            <person name="Goeker M."/>
        </authorList>
    </citation>
    <scope>NUCLEOTIDE SEQUENCE [LARGE SCALE GENOMIC DNA]</scope>
    <source>
        <strain evidence="1 2">DSM 17328</strain>
    </source>
</reference>
<accession>A0A7W7B3P6</accession>
<sequence length="160" mass="18121">MGHENLARSFRERQNSSIDTAKHIPRFEPRVWIFCRRDFLNVDGGRLALPRPLARGILQQIAGDPRQVGARFVKGGLRVCRAAQKTRKYALDEILNHVGLPGPAAKQTAETRGLFAIKRRDVGRFRLCDTRMKFIIGRICRTPEVQLHCAQPVSRLPSPS</sequence>
<gene>
    <name evidence="1" type="ORF">GGQ98_003069</name>
</gene>
<dbReference type="AlphaFoldDB" id="A0A7W7B3P6"/>
<dbReference type="EMBL" id="JACHNZ010000043">
    <property type="protein sequence ID" value="MBB4633431.1"/>
    <property type="molecule type" value="Genomic_DNA"/>
</dbReference>
<keyword evidence="2" id="KW-1185">Reference proteome</keyword>